<reference evidence="2 3" key="1">
    <citation type="submission" date="2010-10" db="EMBL/GenBank/DDBJ databases">
        <title>Complete sequence of Frankia sp. EuI1c.</title>
        <authorList>
            <consortium name="US DOE Joint Genome Institute"/>
            <person name="Lucas S."/>
            <person name="Copeland A."/>
            <person name="Lapidus A."/>
            <person name="Cheng J.-F."/>
            <person name="Bruce D."/>
            <person name="Goodwin L."/>
            <person name="Pitluck S."/>
            <person name="Chertkov O."/>
            <person name="Detter J.C."/>
            <person name="Han C."/>
            <person name="Tapia R."/>
            <person name="Land M."/>
            <person name="Hauser L."/>
            <person name="Jeffries C."/>
            <person name="Kyrpides N."/>
            <person name="Ivanova N."/>
            <person name="Mikhailova N."/>
            <person name="Beauchemin N."/>
            <person name="Sen A."/>
            <person name="Sur S.A."/>
            <person name="Gtari M."/>
            <person name="Wall L."/>
            <person name="Tisa L."/>
            <person name="Woyke T."/>
        </authorList>
    </citation>
    <scope>NUCLEOTIDE SEQUENCE [LARGE SCALE GENOMIC DNA]</scope>
    <source>
        <strain evidence="3">DSM 45817 / CECT 9037 / EuI1c</strain>
    </source>
</reference>
<feature type="transmembrane region" description="Helical" evidence="1">
    <location>
        <begin position="6"/>
        <end position="26"/>
    </location>
</feature>
<dbReference type="AlphaFoldDB" id="E3J4G0"/>
<dbReference type="KEGG" id="fri:FraEuI1c_5090"/>
<accession>E3J4G0</accession>
<organism evidence="2 3">
    <name type="scientific">Pseudofrankia inefficax (strain DSM 45817 / CECT 9037 / DDB 130130 / EuI1c)</name>
    <name type="common">Frankia inefficax</name>
    <dbReference type="NCBI Taxonomy" id="298654"/>
    <lineage>
        <taxon>Bacteria</taxon>
        <taxon>Bacillati</taxon>
        <taxon>Actinomycetota</taxon>
        <taxon>Actinomycetes</taxon>
        <taxon>Frankiales</taxon>
        <taxon>Frankiaceae</taxon>
        <taxon>Pseudofrankia</taxon>
    </lineage>
</organism>
<dbReference type="STRING" id="298654.FraEuI1c_5090"/>
<dbReference type="HOGENOM" id="CLU_2421565_0_0_11"/>
<dbReference type="Proteomes" id="UP000002484">
    <property type="component" value="Chromosome"/>
</dbReference>
<dbReference type="InParanoid" id="E3J4G0"/>
<gene>
    <name evidence="2" type="ordered locus">FraEuI1c_5090</name>
</gene>
<protein>
    <submittedName>
        <fullName evidence="2">Uncharacterized protein</fullName>
    </submittedName>
</protein>
<keyword evidence="1" id="KW-0472">Membrane</keyword>
<dbReference type="eggNOG" id="ENOG5033MA2">
    <property type="taxonomic scope" value="Bacteria"/>
</dbReference>
<name>E3J4G0_PSEI1</name>
<evidence type="ECO:0000256" key="1">
    <source>
        <dbReference type="SAM" id="Phobius"/>
    </source>
</evidence>
<dbReference type="EMBL" id="CP002299">
    <property type="protein sequence ID" value="ADP83079.1"/>
    <property type="molecule type" value="Genomic_DNA"/>
</dbReference>
<proteinExistence type="predicted"/>
<dbReference type="OrthoDB" id="3393024at2"/>
<evidence type="ECO:0000313" key="3">
    <source>
        <dbReference type="Proteomes" id="UP000002484"/>
    </source>
</evidence>
<dbReference type="RefSeq" id="WP_013426197.1">
    <property type="nucleotide sequence ID" value="NC_014666.1"/>
</dbReference>
<keyword evidence="1" id="KW-0812">Transmembrane</keyword>
<sequence>MRDQNIVRLVPILVVLAVIVVGTVVARRRGYNVGGQTVVRCRDGHLFTTVWIPGGSFKSIRLGWYRLQYCPVGRHWSLVAPVRDEDLTDAERGFAHAHHDTRVP</sequence>
<evidence type="ECO:0000313" key="2">
    <source>
        <dbReference type="EMBL" id="ADP83079.1"/>
    </source>
</evidence>
<keyword evidence="3" id="KW-1185">Reference proteome</keyword>
<keyword evidence="1" id="KW-1133">Transmembrane helix</keyword>